<name>A0AAV2KUN7_KNICA</name>
<protein>
    <submittedName>
        <fullName evidence="2">Uncharacterized protein</fullName>
    </submittedName>
</protein>
<dbReference type="EMBL" id="OZ035824">
    <property type="protein sequence ID" value="CAL1592358.1"/>
    <property type="molecule type" value="Genomic_DNA"/>
</dbReference>
<accession>A0AAV2KUN7</accession>
<sequence length="104" mass="10903">MPSSLHKAHSCPLNGVSAARHSGSLLTSLQPESAAQDKPGALRGAGFPRARSLNAGSANRKVSRLKRSAPLKTIRVKAQGCAQTSARPRLTSPAAHHYAIKRSS</sequence>
<evidence type="ECO:0000256" key="1">
    <source>
        <dbReference type="SAM" id="MobiDB-lite"/>
    </source>
</evidence>
<feature type="region of interest" description="Disordered" evidence="1">
    <location>
        <begin position="22"/>
        <end position="104"/>
    </location>
</feature>
<dbReference type="Proteomes" id="UP001497482">
    <property type="component" value="Chromosome 2"/>
</dbReference>
<organism evidence="2 3">
    <name type="scientific">Knipowitschia caucasica</name>
    <name type="common">Caucasian dwarf goby</name>
    <name type="synonym">Pomatoschistus caucasicus</name>
    <dbReference type="NCBI Taxonomy" id="637954"/>
    <lineage>
        <taxon>Eukaryota</taxon>
        <taxon>Metazoa</taxon>
        <taxon>Chordata</taxon>
        <taxon>Craniata</taxon>
        <taxon>Vertebrata</taxon>
        <taxon>Euteleostomi</taxon>
        <taxon>Actinopterygii</taxon>
        <taxon>Neopterygii</taxon>
        <taxon>Teleostei</taxon>
        <taxon>Neoteleostei</taxon>
        <taxon>Acanthomorphata</taxon>
        <taxon>Gobiaria</taxon>
        <taxon>Gobiiformes</taxon>
        <taxon>Gobioidei</taxon>
        <taxon>Gobiidae</taxon>
        <taxon>Gobiinae</taxon>
        <taxon>Knipowitschia</taxon>
    </lineage>
</organism>
<proteinExistence type="predicted"/>
<reference evidence="2 3" key="1">
    <citation type="submission" date="2024-04" db="EMBL/GenBank/DDBJ databases">
        <authorList>
            <person name="Waldvogel A.-M."/>
            <person name="Schoenle A."/>
        </authorList>
    </citation>
    <scope>NUCLEOTIDE SEQUENCE [LARGE SCALE GENOMIC DNA]</scope>
</reference>
<gene>
    <name evidence="2" type="ORF">KC01_LOCUS21612</name>
</gene>
<evidence type="ECO:0000313" key="3">
    <source>
        <dbReference type="Proteomes" id="UP001497482"/>
    </source>
</evidence>
<keyword evidence="3" id="KW-1185">Reference proteome</keyword>
<evidence type="ECO:0000313" key="2">
    <source>
        <dbReference type="EMBL" id="CAL1592358.1"/>
    </source>
</evidence>
<feature type="compositionally biased region" description="Polar residues" evidence="1">
    <location>
        <begin position="24"/>
        <end position="33"/>
    </location>
</feature>
<dbReference type="AlphaFoldDB" id="A0AAV2KUN7"/>